<dbReference type="AlphaFoldDB" id="A0A1I2B2H9"/>
<proteinExistence type="inferred from homology"/>
<keyword evidence="4 8" id="KW-0812">Transmembrane</keyword>
<keyword evidence="3" id="KW-1003">Cell membrane</keyword>
<evidence type="ECO:0000256" key="6">
    <source>
        <dbReference type="ARBA" id="ARBA00023136"/>
    </source>
</evidence>
<comment type="similarity">
    <text evidence="2">Belongs to the DoxX family.</text>
</comment>
<name>A0A1I2B2H9_9ACTN</name>
<evidence type="ECO:0000256" key="2">
    <source>
        <dbReference type="ARBA" id="ARBA00006679"/>
    </source>
</evidence>
<keyword evidence="10" id="KW-1185">Reference proteome</keyword>
<evidence type="ECO:0000256" key="3">
    <source>
        <dbReference type="ARBA" id="ARBA00022475"/>
    </source>
</evidence>
<evidence type="ECO:0000313" key="9">
    <source>
        <dbReference type="EMBL" id="SFE50392.1"/>
    </source>
</evidence>
<evidence type="ECO:0000256" key="5">
    <source>
        <dbReference type="ARBA" id="ARBA00022989"/>
    </source>
</evidence>
<dbReference type="PANTHER" id="PTHR33452">
    <property type="entry name" value="OXIDOREDUCTASE CATD-RELATED"/>
    <property type="match status" value="1"/>
</dbReference>
<dbReference type="Proteomes" id="UP000198716">
    <property type="component" value="Unassembled WGS sequence"/>
</dbReference>
<feature type="transmembrane region" description="Helical" evidence="8">
    <location>
        <begin position="152"/>
        <end position="181"/>
    </location>
</feature>
<reference evidence="10" key="1">
    <citation type="submission" date="2016-10" db="EMBL/GenBank/DDBJ databases">
        <authorList>
            <person name="Varghese N."/>
            <person name="Submissions S."/>
        </authorList>
    </citation>
    <scope>NUCLEOTIDE SEQUENCE [LARGE SCALE GENOMIC DNA]</scope>
    <source>
        <strain evidence="10">DSM 45004</strain>
    </source>
</reference>
<evidence type="ECO:0000256" key="7">
    <source>
        <dbReference type="SAM" id="MobiDB-lite"/>
    </source>
</evidence>
<dbReference type="InterPro" id="IPR051907">
    <property type="entry name" value="DoxX-like_oxidoreductase"/>
</dbReference>
<dbReference type="PANTHER" id="PTHR33452:SF1">
    <property type="entry name" value="INNER MEMBRANE PROTEIN YPHA-RELATED"/>
    <property type="match status" value="1"/>
</dbReference>
<evidence type="ECO:0000256" key="1">
    <source>
        <dbReference type="ARBA" id="ARBA00004651"/>
    </source>
</evidence>
<dbReference type="InterPro" id="IPR032808">
    <property type="entry name" value="DoxX"/>
</dbReference>
<feature type="region of interest" description="Disordered" evidence="7">
    <location>
        <begin position="1"/>
        <end position="52"/>
    </location>
</feature>
<keyword evidence="5 8" id="KW-1133">Transmembrane helix</keyword>
<comment type="subcellular location">
    <subcellularLocation>
        <location evidence="1">Cell membrane</location>
        <topology evidence="1">Multi-pass membrane protein</topology>
    </subcellularLocation>
</comment>
<protein>
    <submittedName>
        <fullName evidence="9">Putative oxidoreductase</fullName>
    </submittedName>
</protein>
<organism evidence="9 10">
    <name type="scientific">Actinopolyspora alba</name>
    <dbReference type="NCBI Taxonomy" id="673379"/>
    <lineage>
        <taxon>Bacteria</taxon>
        <taxon>Bacillati</taxon>
        <taxon>Actinomycetota</taxon>
        <taxon>Actinomycetes</taxon>
        <taxon>Actinopolysporales</taxon>
        <taxon>Actinopolysporaceae</taxon>
        <taxon>Actinopolyspora</taxon>
        <taxon>Actinopolyspora alba group</taxon>
    </lineage>
</organism>
<evidence type="ECO:0000313" key="10">
    <source>
        <dbReference type="Proteomes" id="UP000198716"/>
    </source>
</evidence>
<dbReference type="Pfam" id="PF07681">
    <property type="entry name" value="DoxX"/>
    <property type="match status" value="1"/>
</dbReference>
<accession>A0A1I2B2H9</accession>
<dbReference type="RefSeq" id="WP_092928944.1">
    <property type="nucleotide sequence ID" value="NZ_FOMZ01000015.1"/>
</dbReference>
<feature type="transmembrane region" description="Helical" evidence="8">
    <location>
        <begin position="95"/>
        <end position="113"/>
    </location>
</feature>
<evidence type="ECO:0000256" key="4">
    <source>
        <dbReference type="ARBA" id="ARBA00022692"/>
    </source>
</evidence>
<feature type="transmembrane region" description="Helical" evidence="8">
    <location>
        <begin position="231"/>
        <end position="249"/>
    </location>
</feature>
<feature type="transmembrane region" description="Helical" evidence="8">
    <location>
        <begin position="193"/>
        <end position="211"/>
    </location>
</feature>
<keyword evidence="6 8" id="KW-0472">Membrane</keyword>
<sequence length="250" mass="26738">MRIHDDRPDSAGGYPDDQYHRDVREPQGGWTVPEREQVSTRTYGSSTGTGSVELDYYDDDAYTDVGDPASQRDLDLYDEFADSVNRRRWNGGADFALLVLRLALGVVFISRGARKLFGVLGGRGPEGTADMLAGMGFREPQLLATVTGGVEFGAGILLLLGLFTPLAAAGLLGVMLNVVVVQRSSGFFLENGGVEYPALLGVVALALLFAGPGRVAADNGRFWFRRPVASGFVGLLLAVAAAAVVFFVFR</sequence>
<dbReference type="GO" id="GO:0005886">
    <property type="term" value="C:plasma membrane"/>
    <property type="evidence" value="ECO:0007669"/>
    <property type="project" value="UniProtKB-SubCell"/>
</dbReference>
<feature type="compositionally biased region" description="Low complexity" evidence="7">
    <location>
        <begin position="39"/>
        <end position="51"/>
    </location>
</feature>
<gene>
    <name evidence="9" type="ORF">SAMN04487819_11538</name>
</gene>
<evidence type="ECO:0000256" key="8">
    <source>
        <dbReference type="SAM" id="Phobius"/>
    </source>
</evidence>
<dbReference type="EMBL" id="FOMZ01000015">
    <property type="protein sequence ID" value="SFE50392.1"/>
    <property type="molecule type" value="Genomic_DNA"/>
</dbReference>